<dbReference type="Proteomes" id="UP001159363">
    <property type="component" value="Chromosome 10"/>
</dbReference>
<keyword evidence="3" id="KW-1185">Reference proteome</keyword>
<evidence type="ECO:0000313" key="2">
    <source>
        <dbReference type="EMBL" id="KAJ8872512.1"/>
    </source>
</evidence>
<dbReference type="SUPFAM" id="SSF56672">
    <property type="entry name" value="DNA/RNA polymerases"/>
    <property type="match status" value="1"/>
</dbReference>
<evidence type="ECO:0000256" key="1">
    <source>
        <dbReference type="SAM" id="MobiDB-lite"/>
    </source>
</evidence>
<feature type="region of interest" description="Disordered" evidence="1">
    <location>
        <begin position="249"/>
        <end position="277"/>
    </location>
</feature>
<reference evidence="2 3" key="1">
    <citation type="submission" date="2023-02" db="EMBL/GenBank/DDBJ databases">
        <title>LHISI_Scaffold_Assembly.</title>
        <authorList>
            <person name="Stuart O.P."/>
            <person name="Cleave R."/>
            <person name="Magrath M.J.L."/>
            <person name="Mikheyev A.S."/>
        </authorList>
    </citation>
    <scope>NUCLEOTIDE SEQUENCE [LARGE SCALE GENOMIC DNA]</scope>
    <source>
        <strain evidence="2">Daus_M_001</strain>
        <tissue evidence="2">Leg muscle</tissue>
    </source>
</reference>
<organism evidence="2 3">
    <name type="scientific">Dryococelus australis</name>
    <dbReference type="NCBI Taxonomy" id="614101"/>
    <lineage>
        <taxon>Eukaryota</taxon>
        <taxon>Metazoa</taxon>
        <taxon>Ecdysozoa</taxon>
        <taxon>Arthropoda</taxon>
        <taxon>Hexapoda</taxon>
        <taxon>Insecta</taxon>
        <taxon>Pterygota</taxon>
        <taxon>Neoptera</taxon>
        <taxon>Polyneoptera</taxon>
        <taxon>Phasmatodea</taxon>
        <taxon>Verophasmatodea</taxon>
        <taxon>Anareolatae</taxon>
        <taxon>Phasmatidae</taxon>
        <taxon>Eurycanthinae</taxon>
        <taxon>Dryococelus</taxon>
    </lineage>
</organism>
<dbReference type="EMBL" id="JARBHB010000011">
    <property type="protein sequence ID" value="KAJ8872512.1"/>
    <property type="molecule type" value="Genomic_DNA"/>
</dbReference>
<gene>
    <name evidence="2" type="ORF">PR048_026118</name>
</gene>
<proteinExistence type="predicted"/>
<dbReference type="InterPro" id="IPR043502">
    <property type="entry name" value="DNA/RNA_pol_sf"/>
</dbReference>
<evidence type="ECO:0000313" key="3">
    <source>
        <dbReference type="Proteomes" id="UP001159363"/>
    </source>
</evidence>
<protein>
    <submittedName>
        <fullName evidence="2">Uncharacterized protein</fullName>
    </submittedName>
</protein>
<sequence length="530" mass="59927">MESQGDELSRVQREQLQNPIALSHDVLVSNLGECELMPYTVRSMSPYASPAFLVKKKEPRKFRSVLDYRLLNKKIAIDPLPMPNTGIIFQYLSEASWEMNYNTSFNQQQVQYAGGLQDGPITAERMNKCIYFRPDSFSLLSPISERIFTLKLKGALCDIRPASAHYNGRCPIHGVHRTARGALMENIGNPEVVNSNCEFCLQLRKAFIKGAMNAGGKTMLVSDVTGRDQEISQDHWIVTLNLPALCPNPGVSMEQRRNERTREAEDPLGNPPTNGIVLHDSHMQKIRVSMDEMRGCMCQAELTAPPESRLRQTEGRMSTRAGDKRVNGKLNYRNRGSLEQSARRRILAIMMAPRELLSVRIKLFQVLLAHKDAPVVIEASLELTVSFKPPFRNLPSGLNASGTGNLLMVLHKRSLCNFCSTLDVAGYMLLSDLPLKGKRRYQGETAVEREREREREKEIFLKMETLRWRRCLEGRGKSREAGVCAFPQGRDATELPFSLYSLGFSGEIARPDARLPAFHYLVTFVFRVTF</sequence>
<name>A0ABQ9GKI3_9NEOP</name>
<feature type="compositionally biased region" description="Basic and acidic residues" evidence="1">
    <location>
        <begin position="254"/>
        <end position="265"/>
    </location>
</feature>
<accession>A0ABQ9GKI3</accession>
<dbReference type="Gene3D" id="3.10.10.10">
    <property type="entry name" value="HIV Type 1 Reverse Transcriptase, subunit A, domain 1"/>
    <property type="match status" value="1"/>
</dbReference>
<comment type="caution">
    <text evidence="2">The sequence shown here is derived from an EMBL/GenBank/DDBJ whole genome shotgun (WGS) entry which is preliminary data.</text>
</comment>